<proteinExistence type="predicted"/>
<dbReference type="EMBL" id="JACYCD010000705">
    <property type="protein sequence ID" value="KAF8687582.1"/>
    <property type="molecule type" value="Genomic_DNA"/>
</dbReference>
<dbReference type="AlphaFoldDB" id="A0A8H7HJN6"/>
<keyword evidence="2" id="KW-0472">Membrane</keyword>
<feature type="compositionally biased region" description="Basic and acidic residues" evidence="1">
    <location>
        <begin position="10"/>
        <end position="22"/>
    </location>
</feature>
<evidence type="ECO:0000256" key="1">
    <source>
        <dbReference type="SAM" id="MobiDB-lite"/>
    </source>
</evidence>
<dbReference type="Proteomes" id="UP000602905">
    <property type="component" value="Unassembled WGS sequence"/>
</dbReference>
<keyword evidence="2" id="KW-0812">Transmembrane</keyword>
<sequence>MHRAQISTSNDDRHELDNEARLDVSSSQKEGIWLSTYPERRSTKTEKYLTWLRLLWPILLHAILTTMIVLFLLVYVNHRTFNISERRPTVKLHDGTLITWEFSALLQSDITTLLSVLISVLRLVTSCWLGPLCWRCAFILMEKYGLKPRQLRLLVSYGVPTAPLQGQVKEGKKIRWIMCFILVTTIPLQLAAPVINGSVTWITANHRPHHLLNQSIPVLHYNGDHEQWRLWTDNLGYRRQTGQTAASFDLLTWRWETEHSGLRRYLPGIQLQINNTLTNITLPYFSVRSIEWVSSPQNLMGEGKVNVEDFICSMINVTGELCRQPRYGPILIPDTPWSNQIMPNPLVVSKRQLVVEYVGSRYRYSSRPHGCLYVKEQNKIGPDHAIYVDPAEVCYQFAWVHYTAGISTCYDCLVSSHRTVRNSTFQSVNPDTLTETALRLAPEIVGLVESMMYMEKESVWSSPEDRIVGLLTRSYAASWMALTGALWNVQFNTTYSISAPASKALVDIRRIYMWLGLQFLATLSGVLFTFIQSRSATLVIFDTALTAFYLDTSAVYKADRYHEVPQIRQVELEEDRLWLKDQ</sequence>
<comment type="caution">
    <text evidence="3">The sequence shown here is derived from an EMBL/GenBank/DDBJ whole genome shotgun (WGS) entry which is preliminary data.</text>
</comment>
<evidence type="ECO:0000313" key="3">
    <source>
        <dbReference type="EMBL" id="KAF8687582.1"/>
    </source>
</evidence>
<feature type="transmembrane region" description="Helical" evidence="2">
    <location>
        <begin position="176"/>
        <end position="195"/>
    </location>
</feature>
<accession>A0A8H7HJN6</accession>
<dbReference type="OrthoDB" id="3208378at2759"/>
<keyword evidence="2" id="KW-1133">Transmembrane helix</keyword>
<feature type="transmembrane region" description="Helical" evidence="2">
    <location>
        <begin position="54"/>
        <end position="76"/>
    </location>
</feature>
<name>A0A8H7HJN6_9AGAM</name>
<evidence type="ECO:0000256" key="2">
    <source>
        <dbReference type="SAM" id="Phobius"/>
    </source>
</evidence>
<evidence type="ECO:0000313" key="4">
    <source>
        <dbReference type="Proteomes" id="UP000602905"/>
    </source>
</evidence>
<reference evidence="3" key="1">
    <citation type="submission" date="2020-09" db="EMBL/GenBank/DDBJ databases">
        <title>Comparative genome analyses of four rice-infecting Rhizoctonia solani isolates reveal extensive enrichment of homogalacturonan modification genes.</title>
        <authorList>
            <person name="Lee D.-Y."/>
            <person name="Jeon J."/>
            <person name="Kim K.-T."/>
            <person name="Cheong K."/>
            <person name="Song H."/>
            <person name="Choi G."/>
            <person name="Ko J."/>
            <person name="Opiyo S.O."/>
            <person name="Zuo S."/>
            <person name="Madhav S."/>
            <person name="Lee Y.-H."/>
            <person name="Wang G.-L."/>
        </authorList>
    </citation>
    <scope>NUCLEOTIDE SEQUENCE</scope>
    <source>
        <strain evidence="3">AG1-IA WGL</strain>
    </source>
</reference>
<protein>
    <submittedName>
        <fullName evidence="3">Uncharacterized protein</fullName>
    </submittedName>
</protein>
<gene>
    <name evidence="3" type="ORF">RHS03_09904</name>
</gene>
<feature type="non-terminal residue" evidence="3">
    <location>
        <position position="1"/>
    </location>
</feature>
<organism evidence="3 4">
    <name type="scientific">Rhizoctonia solani</name>
    <dbReference type="NCBI Taxonomy" id="456999"/>
    <lineage>
        <taxon>Eukaryota</taxon>
        <taxon>Fungi</taxon>
        <taxon>Dikarya</taxon>
        <taxon>Basidiomycota</taxon>
        <taxon>Agaricomycotina</taxon>
        <taxon>Agaricomycetes</taxon>
        <taxon>Cantharellales</taxon>
        <taxon>Ceratobasidiaceae</taxon>
        <taxon>Rhizoctonia</taxon>
    </lineage>
</organism>
<feature type="region of interest" description="Disordered" evidence="1">
    <location>
        <begin position="1"/>
        <end position="23"/>
    </location>
</feature>